<evidence type="ECO:0000256" key="1">
    <source>
        <dbReference type="ARBA" id="ARBA00022741"/>
    </source>
</evidence>
<evidence type="ECO:0000313" key="8">
    <source>
        <dbReference type="Proteomes" id="UP001154114"/>
    </source>
</evidence>
<dbReference type="GO" id="GO:0034605">
    <property type="term" value="P:cellular response to heat"/>
    <property type="evidence" value="ECO:0007669"/>
    <property type="project" value="TreeGrafter"/>
</dbReference>
<keyword evidence="1" id="KW-0547">Nucleotide-binding</keyword>
<feature type="domain" description="Clp ATPase C-terminal" evidence="6">
    <location>
        <begin position="508"/>
        <end position="597"/>
    </location>
</feature>
<dbReference type="GO" id="GO:0005739">
    <property type="term" value="C:mitochondrion"/>
    <property type="evidence" value="ECO:0007669"/>
    <property type="project" value="TreeGrafter"/>
</dbReference>
<dbReference type="Pfam" id="PF07724">
    <property type="entry name" value="AAA_2"/>
    <property type="match status" value="1"/>
</dbReference>
<protein>
    <recommendedName>
        <fullName evidence="9">Caseinolytic peptidase B protein homolog</fullName>
    </recommendedName>
</protein>
<dbReference type="InterPro" id="IPR019489">
    <property type="entry name" value="Clp_ATPase_C"/>
</dbReference>
<dbReference type="CDD" id="cd19499">
    <property type="entry name" value="RecA-like_ClpB_Hsp104-like"/>
    <property type="match status" value="1"/>
</dbReference>
<dbReference type="InterPro" id="IPR036770">
    <property type="entry name" value="Ankyrin_rpt-contain_sf"/>
</dbReference>
<organism evidence="7 8">
    <name type="scientific">Chrysodeixis includens</name>
    <name type="common">Soybean looper</name>
    <name type="synonym">Pseudoplusia includens</name>
    <dbReference type="NCBI Taxonomy" id="689277"/>
    <lineage>
        <taxon>Eukaryota</taxon>
        <taxon>Metazoa</taxon>
        <taxon>Ecdysozoa</taxon>
        <taxon>Arthropoda</taxon>
        <taxon>Hexapoda</taxon>
        <taxon>Insecta</taxon>
        <taxon>Pterygota</taxon>
        <taxon>Neoptera</taxon>
        <taxon>Endopterygota</taxon>
        <taxon>Lepidoptera</taxon>
        <taxon>Glossata</taxon>
        <taxon>Ditrysia</taxon>
        <taxon>Noctuoidea</taxon>
        <taxon>Noctuidae</taxon>
        <taxon>Plusiinae</taxon>
        <taxon>Chrysodeixis</taxon>
    </lineage>
</organism>
<dbReference type="InterPro" id="IPR027417">
    <property type="entry name" value="P-loop_NTPase"/>
</dbReference>
<proteinExistence type="predicted"/>
<dbReference type="PROSITE" id="PS50088">
    <property type="entry name" value="ANK_REPEAT"/>
    <property type="match status" value="2"/>
</dbReference>
<dbReference type="Proteomes" id="UP001154114">
    <property type="component" value="Chromosome 9"/>
</dbReference>
<dbReference type="SUPFAM" id="SSF48403">
    <property type="entry name" value="Ankyrin repeat"/>
    <property type="match status" value="1"/>
</dbReference>
<feature type="repeat" description="ANK" evidence="3">
    <location>
        <begin position="118"/>
        <end position="150"/>
    </location>
</feature>
<dbReference type="Gene3D" id="3.40.50.300">
    <property type="entry name" value="P-loop containing nucleotide triphosphate hydrolases"/>
    <property type="match status" value="1"/>
</dbReference>
<dbReference type="Pfam" id="PF10431">
    <property type="entry name" value="ClpB_D2-small"/>
    <property type="match status" value="1"/>
</dbReference>
<reference evidence="7" key="1">
    <citation type="submission" date="2021-12" db="EMBL/GenBank/DDBJ databases">
        <authorList>
            <person name="King R."/>
        </authorList>
    </citation>
    <scope>NUCLEOTIDE SEQUENCE</scope>
</reference>
<dbReference type="InterPro" id="IPR002110">
    <property type="entry name" value="Ankyrin_rpt"/>
</dbReference>
<dbReference type="SMART" id="SM00382">
    <property type="entry name" value="AAA"/>
    <property type="match status" value="1"/>
</dbReference>
<evidence type="ECO:0000313" key="7">
    <source>
        <dbReference type="EMBL" id="CAH0628553.1"/>
    </source>
</evidence>
<gene>
    <name evidence="7" type="ORF">CINC_LOCUS12849</name>
</gene>
<dbReference type="Gene3D" id="1.10.8.60">
    <property type="match status" value="1"/>
</dbReference>
<evidence type="ECO:0000256" key="3">
    <source>
        <dbReference type="PROSITE-ProRule" id="PRU00023"/>
    </source>
</evidence>
<dbReference type="InterPro" id="IPR050130">
    <property type="entry name" value="ClpA_ClpB"/>
</dbReference>
<dbReference type="SMART" id="SM00248">
    <property type="entry name" value="ANK"/>
    <property type="match status" value="2"/>
</dbReference>
<evidence type="ECO:0008006" key="9">
    <source>
        <dbReference type="Google" id="ProtNLM"/>
    </source>
</evidence>
<keyword evidence="2" id="KW-0067">ATP-binding</keyword>
<dbReference type="SUPFAM" id="SSF52540">
    <property type="entry name" value="P-loop containing nucleoside triphosphate hydrolases"/>
    <property type="match status" value="1"/>
</dbReference>
<feature type="repeat" description="ANK" evidence="3">
    <location>
        <begin position="187"/>
        <end position="219"/>
    </location>
</feature>
<dbReference type="SMART" id="SM01086">
    <property type="entry name" value="ClpB_D2-small"/>
    <property type="match status" value="1"/>
</dbReference>
<dbReference type="OrthoDB" id="47330at2759"/>
<dbReference type="InterPro" id="IPR003593">
    <property type="entry name" value="AAA+_ATPase"/>
</dbReference>
<accession>A0A9P0G1A4</accession>
<dbReference type="Gene3D" id="1.25.40.20">
    <property type="entry name" value="Ankyrin repeat-containing domain"/>
    <property type="match status" value="1"/>
</dbReference>
<dbReference type="GO" id="GO:0016887">
    <property type="term" value="F:ATP hydrolysis activity"/>
    <property type="evidence" value="ECO:0007669"/>
    <property type="project" value="InterPro"/>
</dbReference>
<evidence type="ECO:0000256" key="4">
    <source>
        <dbReference type="SAM" id="MobiDB-lite"/>
    </source>
</evidence>
<keyword evidence="8" id="KW-1185">Reference proteome</keyword>
<feature type="compositionally biased region" description="Basic and acidic residues" evidence="4">
    <location>
        <begin position="455"/>
        <end position="465"/>
    </location>
</feature>
<dbReference type="PANTHER" id="PTHR11638">
    <property type="entry name" value="ATP-DEPENDENT CLP PROTEASE"/>
    <property type="match status" value="1"/>
</dbReference>
<feature type="domain" description="AAA+ ATPase" evidence="5">
    <location>
        <begin position="296"/>
        <end position="436"/>
    </location>
</feature>
<dbReference type="AlphaFoldDB" id="A0A9P0G1A4"/>
<dbReference type="GO" id="GO:0005524">
    <property type="term" value="F:ATP binding"/>
    <property type="evidence" value="ECO:0007669"/>
    <property type="project" value="UniProtKB-KW"/>
</dbReference>
<dbReference type="InterPro" id="IPR003959">
    <property type="entry name" value="ATPase_AAA_core"/>
</dbReference>
<evidence type="ECO:0000259" key="6">
    <source>
        <dbReference type="SMART" id="SM01086"/>
    </source>
</evidence>
<dbReference type="Pfam" id="PF00023">
    <property type="entry name" value="Ank"/>
    <property type="match status" value="2"/>
</dbReference>
<sequence>MSTLRPARCLYRHSSLLIKQTVRLAGVVVRHAHSAGEDGEPGRDRRARTRYICGAGSLGLALLAADHVFNEKRFFKAAQLGNVQEIRKQVEAVIATNGKSGRGENEPAEGPADRRHMLGWTALMVAAANDQPGVVRELLALGARADLQERYSGASLSAAAAGMHPLEVLQRREDEFCSTMNARASFLGWTALHYAALADSAGAARALLEAGADPTARDHAGRRALHYARDPSPTRDLILTHTRTWEEAAAAAAAEERRRFPLEQRLKQFIVGQQAAVETVAAAVRRKENGWADDEHPLVFLFLGSSGIGKTELAKQLARYMHRDDPAAFIRLDMSEYQEKHEVAKLIGAPPGYVGHEEGGQLTRALARRADAVVLFDEVDKAHPDVLTVLLQLFDEGRLTDGKGKLIECKNAIFVMTSNLAADEIAQYGLQLRREAEARTAQRGRMPTIPVEQRAPPEGEDHKEAETEESLEVSRHFKDSVVRPILKRHFGRDEFLGRINEIVYFLPFSRQELLTLVNLELKHWAEKASARHAVELRWEGGVLGALADGYDVHYGARSIKHEVERRVVNQIALAAERGALGRGCSVLLTERAGRVALAVRRPPATDYTPLDLAAV</sequence>
<dbReference type="PRINTS" id="PR00300">
    <property type="entry name" value="CLPPROTEASEA"/>
</dbReference>
<dbReference type="EMBL" id="LR824012">
    <property type="protein sequence ID" value="CAH0628553.1"/>
    <property type="molecule type" value="Genomic_DNA"/>
</dbReference>
<evidence type="ECO:0000256" key="2">
    <source>
        <dbReference type="ARBA" id="ARBA00022840"/>
    </source>
</evidence>
<dbReference type="PROSITE" id="PS50297">
    <property type="entry name" value="ANK_REP_REGION"/>
    <property type="match status" value="1"/>
</dbReference>
<feature type="region of interest" description="Disordered" evidence="4">
    <location>
        <begin position="439"/>
        <end position="470"/>
    </location>
</feature>
<evidence type="ECO:0000259" key="5">
    <source>
        <dbReference type="SMART" id="SM00382"/>
    </source>
</evidence>
<dbReference type="InterPro" id="IPR001270">
    <property type="entry name" value="ClpA/B"/>
</dbReference>
<dbReference type="PANTHER" id="PTHR11638:SF93">
    <property type="entry name" value="MITOCHONDRIAL DISAGGREGASE"/>
    <property type="match status" value="1"/>
</dbReference>
<keyword evidence="3" id="KW-0040">ANK repeat</keyword>
<name>A0A9P0G1A4_CHRIL</name>